<name>A0A0E9XW51_ANGAN</name>
<evidence type="ECO:0000313" key="1">
    <source>
        <dbReference type="EMBL" id="JAI05919.1"/>
    </source>
</evidence>
<sequence length="31" mass="3327">MSSCALTSKQHLLLPILSMLGKECAFCSVSK</sequence>
<proteinExistence type="predicted"/>
<organism evidence="1">
    <name type="scientific">Anguilla anguilla</name>
    <name type="common">European freshwater eel</name>
    <name type="synonym">Muraena anguilla</name>
    <dbReference type="NCBI Taxonomy" id="7936"/>
    <lineage>
        <taxon>Eukaryota</taxon>
        <taxon>Metazoa</taxon>
        <taxon>Chordata</taxon>
        <taxon>Craniata</taxon>
        <taxon>Vertebrata</taxon>
        <taxon>Euteleostomi</taxon>
        <taxon>Actinopterygii</taxon>
        <taxon>Neopterygii</taxon>
        <taxon>Teleostei</taxon>
        <taxon>Anguilliformes</taxon>
        <taxon>Anguillidae</taxon>
        <taxon>Anguilla</taxon>
    </lineage>
</organism>
<reference evidence="1" key="2">
    <citation type="journal article" date="2015" name="Fish Shellfish Immunol.">
        <title>Early steps in the European eel (Anguilla anguilla)-Vibrio vulnificus interaction in the gills: Role of the RtxA13 toxin.</title>
        <authorList>
            <person name="Callol A."/>
            <person name="Pajuelo D."/>
            <person name="Ebbesson L."/>
            <person name="Teles M."/>
            <person name="MacKenzie S."/>
            <person name="Amaro C."/>
        </authorList>
    </citation>
    <scope>NUCLEOTIDE SEQUENCE</scope>
</reference>
<dbReference type="AlphaFoldDB" id="A0A0E9XW51"/>
<protein>
    <submittedName>
        <fullName evidence="1">Uncharacterized protein</fullName>
    </submittedName>
</protein>
<reference evidence="1" key="1">
    <citation type="submission" date="2014-11" db="EMBL/GenBank/DDBJ databases">
        <authorList>
            <person name="Amaro Gonzalez C."/>
        </authorList>
    </citation>
    <scope>NUCLEOTIDE SEQUENCE</scope>
</reference>
<dbReference type="EMBL" id="GBXM01002659">
    <property type="protein sequence ID" value="JAI05919.1"/>
    <property type="molecule type" value="Transcribed_RNA"/>
</dbReference>
<accession>A0A0E9XW51</accession>